<dbReference type="GO" id="GO:0016491">
    <property type="term" value="F:oxidoreductase activity"/>
    <property type="evidence" value="ECO:0007669"/>
    <property type="project" value="UniProtKB-KW"/>
</dbReference>
<gene>
    <name evidence="10" type="ORF">DFR64_1981</name>
</gene>
<dbReference type="GO" id="GO:0051539">
    <property type="term" value="F:4 iron, 4 sulfur cluster binding"/>
    <property type="evidence" value="ECO:0007669"/>
    <property type="project" value="UniProtKB-KW"/>
</dbReference>
<name>A0A347ZNX5_9CHLR</name>
<dbReference type="InterPro" id="IPR001989">
    <property type="entry name" value="Radical_activat_CS"/>
</dbReference>
<keyword evidence="3" id="KW-0004">4Fe-4S</keyword>
<evidence type="ECO:0000259" key="9">
    <source>
        <dbReference type="PROSITE" id="PS51918"/>
    </source>
</evidence>
<keyword evidence="6" id="KW-0560">Oxidoreductase</keyword>
<organism evidence="10 11">
    <name type="scientific">Pelolinea submarina</name>
    <dbReference type="NCBI Taxonomy" id="913107"/>
    <lineage>
        <taxon>Bacteria</taxon>
        <taxon>Bacillati</taxon>
        <taxon>Chloroflexota</taxon>
        <taxon>Anaerolineae</taxon>
        <taxon>Anaerolineales</taxon>
        <taxon>Anaerolineaceae</taxon>
        <taxon>Pelolinea</taxon>
    </lineage>
</organism>
<dbReference type="InterPro" id="IPR007197">
    <property type="entry name" value="rSAM"/>
</dbReference>
<keyword evidence="8" id="KW-0411">Iron-sulfur</keyword>
<keyword evidence="4" id="KW-0949">S-adenosyl-L-methionine</keyword>
<protein>
    <submittedName>
        <fullName evidence="10">Pyruvate formate lyase activating enzyme</fullName>
    </submittedName>
</protein>
<comment type="cofactor">
    <cofactor evidence="1">
        <name>[4Fe-4S] cluster</name>
        <dbReference type="ChEBI" id="CHEBI:49883"/>
    </cofactor>
</comment>
<sequence length="280" mass="31322">MNTPLIFNIQRFSIHDGGGIRTIVFFKGCPLHCPWCSNPEGISTKPQLIRNNNRCIQCSAEDAYHCTNTPDNCPVNALTCCGQEYTVDQLVKEIASDQIIYDEDNGGVTFSGGEPFLFPEFLEQLLSRIRPWTNSIAVETCGNVPFENIEKALPYVDLYLYDLKIMDEEKFRDVCGGNLSIVISNLENLVSLHKNVIPRIPLIPTFTDDVENIDRIAQLSLKLGLKQVHLLPFHQMGSGKYENMGMPYTLSELRPFTDDQISAVVSRLESGGLQVITGGF</sequence>
<dbReference type="InterPro" id="IPR040074">
    <property type="entry name" value="BssD/PflA/YjjW"/>
</dbReference>
<evidence type="ECO:0000256" key="7">
    <source>
        <dbReference type="ARBA" id="ARBA00023004"/>
    </source>
</evidence>
<evidence type="ECO:0000256" key="4">
    <source>
        <dbReference type="ARBA" id="ARBA00022691"/>
    </source>
</evidence>
<evidence type="ECO:0000256" key="2">
    <source>
        <dbReference type="ARBA" id="ARBA00009777"/>
    </source>
</evidence>
<keyword evidence="7" id="KW-0408">Iron</keyword>
<evidence type="ECO:0000313" key="10">
    <source>
        <dbReference type="EMBL" id="REG08609.1"/>
    </source>
</evidence>
<reference evidence="10 11" key="1">
    <citation type="submission" date="2018-08" db="EMBL/GenBank/DDBJ databases">
        <title>Genomic Encyclopedia of Type Strains, Phase IV (KMG-IV): sequencing the most valuable type-strain genomes for metagenomic binning, comparative biology and taxonomic classification.</title>
        <authorList>
            <person name="Goeker M."/>
        </authorList>
    </citation>
    <scope>NUCLEOTIDE SEQUENCE [LARGE SCALE GENOMIC DNA]</scope>
    <source>
        <strain evidence="10 11">DSM 23923</strain>
    </source>
</reference>
<evidence type="ECO:0000256" key="6">
    <source>
        <dbReference type="ARBA" id="ARBA00023002"/>
    </source>
</evidence>
<evidence type="ECO:0000256" key="1">
    <source>
        <dbReference type="ARBA" id="ARBA00001966"/>
    </source>
</evidence>
<dbReference type="PROSITE" id="PS01087">
    <property type="entry name" value="RADICAL_ACTIVATING"/>
    <property type="match status" value="1"/>
</dbReference>
<dbReference type="GO" id="GO:0046872">
    <property type="term" value="F:metal ion binding"/>
    <property type="evidence" value="ECO:0007669"/>
    <property type="project" value="UniProtKB-KW"/>
</dbReference>
<dbReference type="RefSeq" id="WP_116225260.1">
    <property type="nucleotide sequence ID" value="NZ_AP018437.1"/>
</dbReference>
<dbReference type="GO" id="GO:0016829">
    <property type="term" value="F:lyase activity"/>
    <property type="evidence" value="ECO:0007669"/>
    <property type="project" value="UniProtKB-KW"/>
</dbReference>
<evidence type="ECO:0000313" key="11">
    <source>
        <dbReference type="Proteomes" id="UP000256388"/>
    </source>
</evidence>
<dbReference type="EMBL" id="QUMS01000002">
    <property type="protein sequence ID" value="REG08609.1"/>
    <property type="molecule type" value="Genomic_DNA"/>
</dbReference>
<dbReference type="InterPro" id="IPR034457">
    <property type="entry name" value="Organic_radical-activating"/>
</dbReference>
<dbReference type="InterPro" id="IPR013785">
    <property type="entry name" value="Aldolase_TIM"/>
</dbReference>
<dbReference type="Gene3D" id="3.20.20.70">
    <property type="entry name" value="Aldolase class I"/>
    <property type="match status" value="1"/>
</dbReference>
<dbReference type="OrthoDB" id="9782387at2"/>
<keyword evidence="11" id="KW-1185">Reference proteome</keyword>
<dbReference type="InterPro" id="IPR058240">
    <property type="entry name" value="rSAM_sf"/>
</dbReference>
<evidence type="ECO:0000256" key="3">
    <source>
        <dbReference type="ARBA" id="ARBA00022485"/>
    </source>
</evidence>
<evidence type="ECO:0000256" key="8">
    <source>
        <dbReference type="ARBA" id="ARBA00023014"/>
    </source>
</evidence>
<keyword evidence="10" id="KW-0456">Lyase</keyword>
<comment type="similarity">
    <text evidence="2">Belongs to the organic radical-activating enzymes family.</text>
</comment>
<dbReference type="AlphaFoldDB" id="A0A347ZNX5"/>
<proteinExistence type="inferred from homology"/>
<dbReference type="SFLD" id="SFLDG01118">
    <property type="entry name" value="activating_enzymes__group_2"/>
    <property type="match status" value="1"/>
</dbReference>
<dbReference type="PROSITE" id="PS51918">
    <property type="entry name" value="RADICAL_SAM"/>
    <property type="match status" value="1"/>
</dbReference>
<keyword evidence="10" id="KW-0670">Pyruvate</keyword>
<dbReference type="SFLD" id="SFLDG01066">
    <property type="entry name" value="organic_radical-activating_enz"/>
    <property type="match status" value="1"/>
</dbReference>
<keyword evidence="5" id="KW-0479">Metal-binding</keyword>
<dbReference type="SUPFAM" id="SSF102114">
    <property type="entry name" value="Radical SAM enzymes"/>
    <property type="match status" value="1"/>
</dbReference>
<dbReference type="PANTHER" id="PTHR30352">
    <property type="entry name" value="PYRUVATE FORMATE-LYASE-ACTIVATING ENZYME"/>
    <property type="match status" value="1"/>
</dbReference>
<dbReference type="SFLD" id="SFLDS00029">
    <property type="entry name" value="Radical_SAM"/>
    <property type="match status" value="1"/>
</dbReference>
<dbReference type="InterPro" id="IPR012839">
    <property type="entry name" value="Organic_radical_activase"/>
</dbReference>
<evidence type="ECO:0000256" key="5">
    <source>
        <dbReference type="ARBA" id="ARBA00022723"/>
    </source>
</evidence>
<comment type="caution">
    <text evidence="10">The sequence shown here is derived from an EMBL/GenBank/DDBJ whole genome shotgun (WGS) entry which is preliminary data.</text>
</comment>
<feature type="domain" description="Radical SAM core" evidence="9">
    <location>
        <begin position="15"/>
        <end position="273"/>
    </location>
</feature>
<dbReference type="Pfam" id="PF04055">
    <property type="entry name" value="Radical_SAM"/>
    <property type="match status" value="1"/>
</dbReference>
<accession>A0A347ZNX5</accession>
<dbReference type="PIRSF" id="PIRSF000371">
    <property type="entry name" value="PFL_act_enz"/>
    <property type="match status" value="1"/>
</dbReference>
<dbReference type="Proteomes" id="UP000256388">
    <property type="component" value="Unassembled WGS sequence"/>
</dbReference>
<dbReference type="PANTHER" id="PTHR30352:SF4">
    <property type="entry name" value="PYRUVATE FORMATE-LYASE 2-ACTIVATING ENZYME"/>
    <property type="match status" value="1"/>
</dbReference>
<dbReference type="NCBIfam" id="TIGR02494">
    <property type="entry name" value="PFLE_PFLC"/>
    <property type="match status" value="1"/>
</dbReference>
<dbReference type="CDD" id="cd01335">
    <property type="entry name" value="Radical_SAM"/>
    <property type="match status" value="1"/>
</dbReference>